<dbReference type="CDD" id="cd00757">
    <property type="entry name" value="ThiF_MoeB_HesA_family"/>
    <property type="match status" value="1"/>
</dbReference>
<dbReference type="Gene3D" id="3.40.250.10">
    <property type="entry name" value="Rhodanese-like domain"/>
    <property type="match status" value="1"/>
</dbReference>
<dbReference type="PANTHER" id="PTHR10953:SF102">
    <property type="entry name" value="ADENYLYLTRANSFERASE AND SULFURTRANSFERASE MOCS3"/>
    <property type="match status" value="1"/>
</dbReference>
<dbReference type="EMBL" id="KX284711">
    <property type="protein sequence ID" value="AOM64838.1"/>
    <property type="molecule type" value="Genomic_DNA"/>
</dbReference>
<dbReference type="SUPFAM" id="SSF69572">
    <property type="entry name" value="Activating enzymes of the ubiquitin-like proteins"/>
    <property type="match status" value="1"/>
</dbReference>
<dbReference type="AlphaFoldDB" id="A0A1C9C8Y4"/>
<dbReference type="InterPro" id="IPR000594">
    <property type="entry name" value="ThiF_NAD_FAD-bd"/>
</dbReference>
<name>A0A1C9C8Y4_9FLOR</name>
<dbReference type="GO" id="GO:0005524">
    <property type="term" value="F:ATP binding"/>
    <property type="evidence" value="ECO:0007669"/>
    <property type="project" value="UniProtKB-KW"/>
</dbReference>
<gene>
    <name evidence="7" type="primary">moeB</name>
    <name evidence="7" type="ORF">Schim_157</name>
</gene>
<dbReference type="CDD" id="cd00158">
    <property type="entry name" value="RHOD"/>
    <property type="match status" value="1"/>
</dbReference>
<dbReference type="InterPro" id="IPR036873">
    <property type="entry name" value="Rhodanese-like_dom_sf"/>
</dbReference>
<keyword evidence="7" id="KW-0934">Plastid</keyword>
<dbReference type="Pfam" id="PF00899">
    <property type="entry name" value="ThiF"/>
    <property type="match status" value="1"/>
</dbReference>
<dbReference type="PANTHER" id="PTHR10953">
    <property type="entry name" value="UBIQUITIN-ACTIVATING ENZYME E1"/>
    <property type="match status" value="1"/>
</dbReference>
<dbReference type="GO" id="GO:0016779">
    <property type="term" value="F:nucleotidyltransferase activity"/>
    <property type="evidence" value="ECO:0007669"/>
    <property type="project" value="TreeGrafter"/>
</dbReference>
<dbReference type="InterPro" id="IPR045886">
    <property type="entry name" value="ThiF/MoeB/HesA"/>
</dbReference>
<evidence type="ECO:0000256" key="3">
    <source>
        <dbReference type="ARBA" id="ARBA00022840"/>
    </source>
</evidence>
<dbReference type="PROSITE" id="PS50206">
    <property type="entry name" value="RHODANESE_3"/>
    <property type="match status" value="1"/>
</dbReference>
<dbReference type="FunFam" id="3.40.50.720:FF:000033">
    <property type="entry name" value="Adenylyltransferase and sulfurtransferase MOCS3"/>
    <property type="match status" value="1"/>
</dbReference>
<feature type="transmembrane region" description="Helical" evidence="5">
    <location>
        <begin position="41"/>
        <end position="67"/>
    </location>
</feature>
<dbReference type="GO" id="GO:0004792">
    <property type="term" value="F:thiosulfate-cyanide sulfurtransferase activity"/>
    <property type="evidence" value="ECO:0007669"/>
    <property type="project" value="TreeGrafter"/>
</dbReference>
<keyword evidence="3" id="KW-0067">ATP-binding</keyword>
<accession>A0A1C9C8Y4</accession>
<evidence type="ECO:0000256" key="2">
    <source>
        <dbReference type="ARBA" id="ARBA00022741"/>
    </source>
</evidence>
<keyword evidence="5" id="KW-0472">Membrane</keyword>
<dbReference type="InterPro" id="IPR001763">
    <property type="entry name" value="Rhodanese-like_dom"/>
</dbReference>
<keyword evidence="1" id="KW-0808">Transferase</keyword>
<reference evidence="7" key="1">
    <citation type="journal article" date="2016" name="BMC Biol.">
        <title>Parallel evolution of highly conserved plastid genome architecture in red seaweeds and seed plants.</title>
        <authorList>
            <person name="Lee J."/>
            <person name="Cho C.H."/>
            <person name="Park S.I."/>
            <person name="Choi J.W."/>
            <person name="Song H.S."/>
            <person name="West J.A."/>
            <person name="Bhattacharya D."/>
            <person name="Yoon H.S."/>
        </authorList>
    </citation>
    <scope>NUCLEOTIDE SEQUENCE</scope>
</reference>
<dbReference type="GeneID" id="29071360"/>
<proteinExistence type="predicted"/>
<keyword evidence="5" id="KW-0812">Transmembrane</keyword>
<evidence type="ECO:0000259" key="6">
    <source>
        <dbReference type="PROSITE" id="PS50206"/>
    </source>
</evidence>
<dbReference type="GO" id="GO:0008641">
    <property type="term" value="F:ubiquitin-like modifier activating enzyme activity"/>
    <property type="evidence" value="ECO:0007669"/>
    <property type="project" value="InterPro"/>
</dbReference>
<dbReference type="RefSeq" id="YP_009295903.1">
    <property type="nucleotide sequence ID" value="NC_031168.1"/>
</dbReference>
<keyword evidence="5" id="KW-1133">Transmembrane helix</keyword>
<dbReference type="Pfam" id="PF00581">
    <property type="entry name" value="Rhodanese"/>
    <property type="match status" value="1"/>
</dbReference>
<geneLocation type="plastid" evidence="7"/>
<keyword evidence="2" id="KW-0547">Nucleotide-binding</keyword>
<evidence type="ECO:0000256" key="5">
    <source>
        <dbReference type="SAM" id="Phobius"/>
    </source>
</evidence>
<dbReference type="GO" id="GO:0005829">
    <property type="term" value="C:cytosol"/>
    <property type="evidence" value="ECO:0007669"/>
    <property type="project" value="TreeGrafter"/>
</dbReference>
<sequence length="345" mass="40093">MLNPQLNYTDLLNNEYKRYGRHLILKNIGINGQKRLKNAKILLIGAGGLGCPAIIYLASCGIGYLGIIDHDQIEESNLHRQILYNQTDINEFKVKSAKRKIHEINSLCKVNIYPYRLTYNNSIDIIKNYDIIIDASDNYDTRYIIDFTCYKLHKIHIYGAIQNFEGQMSVFNYKNGPRYIDIYPKSLNLKEQKCNELGVLGILPGIIGILQATEVIKIILGIGQILSGYFIIYNALNMSFKKVKIPHIIKQYYLQNTNIHPKTIKIKKTIPILNLNELINQKQYKLLLIDVRQNIEFQNSHIRNSINIPLKKFKQKNTIEFIKNNCLHKKNYYLLQPRISFNTCI</sequence>
<feature type="domain" description="Rhodanese" evidence="6">
    <location>
        <begin position="282"/>
        <end position="316"/>
    </location>
</feature>
<organism evidence="7">
    <name type="scientific">Schimmelmannia schousboei</name>
    <dbReference type="NCBI Taxonomy" id="173468"/>
    <lineage>
        <taxon>Eukaryota</taxon>
        <taxon>Rhodophyta</taxon>
        <taxon>Florideophyceae</taxon>
        <taxon>Rhodymeniophycidae</taxon>
        <taxon>Acrosymphytales</taxon>
        <taxon>Schimmelmanniaceae</taxon>
        <taxon>Schimmelmannia</taxon>
    </lineage>
</organism>
<dbReference type="InterPro" id="IPR035985">
    <property type="entry name" value="Ubiquitin-activating_enz"/>
</dbReference>
<protein>
    <recommendedName>
        <fullName evidence="4">Probable molybdopterin-synthase adenylyltransferase</fullName>
    </recommendedName>
</protein>
<evidence type="ECO:0000256" key="4">
    <source>
        <dbReference type="ARBA" id="ARBA00072792"/>
    </source>
</evidence>
<evidence type="ECO:0000256" key="1">
    <source>
        <dbReference type="ARBA" id="ARBA00022679"/>
    </source>
</evidence>
<dbReference type="GO" id="GO:0008146">
    <property type="term" value="F:sulfotransferase activity"/>
    <property type="evidence" value="ECO:0007669"/>
    <property type="project" value="TreeGrafter"/>
</dbReference>
<dbReference type="Gene3D" id="3.40.50.720">
    <property type="entry name" value="NAD(P)-binding Rossmann-like Domain"/>
    <property type="match status" value="1"/>
</dbReference>
<evidence type="ECO:0000313" key="7">
    <source>
        <dbReference type="EMBL" id="AOM64838.1"/>
    </source>
</evidence>